<feature type="non-terminal residue" evidence="1">
    <location>
        <position position="1"/>
    </location>
</feature>
<organism evidence="1 2">
    <name type="scientific">Bathymodiolus azoricus thioautotrophic gill symbiont</name>
    <dbReference type="NCBI Taxonomy" id="235205"/>
    <lineage>
        <taxon>Bacteria</taxon>
        <taxon>Pseudomonadati</taxon>
        <taxon>Pseudomonadota</taxon>
        <taxon>Gammaproteobacteria</taxon>
        <taxon>sulfur-oxidizing symbionts</taxon>
    </lineage>
</organism>
<reference evidence="1" key="1">
    <citation type="submission" date="2020-05" db="EMBL/GenBank/DDBJ databases">
        <authorList>
            <person name="Petersen J."/>
            <person name="Sayavedra L."/>
        </authorList>
    </citation>
    <scope>NUCLEOTIDE SEQUENCE</scope>
    <source>
        <strain evidence="1">B azoricus SOX Menez Gwen</strain>
    </source>
</reference>
<proteinExistence type="predicted"/>
<evidence type="ECO:0000313" key="1">
    <source>
        <dbReference type="EMBL" id="CAB5499220.1"/>
    </source>
</evidence>
<comment type="caution">
    <text evidence="1">The sequence shown here is derived from an EMBL/GenBank/DDBJ whole genome shotgun (WGS) entry which is preliminary data.</text>
</comment>
<dbReference type="Proteomes" id="UP000635628">
    <property type="component" value="Unassembled WGS sequence"/>
</dbReference>
<sequence length="5890" mass="671890">ENSQDESLNKQDSNDTPVKQQENDSAIKQTDTSEENTLATQDESLNKQDSNDTPVKQQENDSAVKQTDTSEENTLATQDNNKTKTRQQKIDEESGMTPETKGFPGPVGINDQGKVLQGNDVPDDRKMMEERDTEQASDEERRRLNEKQQKEQEEKLNEELIDMVLKLQDMEKQREAGAILHVKLQQELKEIKNKFLQAKLDATETRGKPKTYVEKMKEVEKISTARDEQWVVLIYALSERDKTKEEIMEAENFFINKYVEKVRRTEDLMAHVKEEEEYIQRKLKEINEDIKESEESSAKSDEENQQKEKLQTMLGDLTAEKNAIEQKKQALLMEQLITNMQMNQVKQIELEVVENVSAETVKSRTSELNELEIRIENTHNVKQGYTDEVNRENKKINRLKRSNPKEALKMKKVLDLAKIKEKDVDLMLNTMLEDKEVLINKLNVLTGVETRNQLKELREIVKQEALKLEKDFQKITSDTALDTEKTLFRLVQDKIATQGAFAGMQGLSQNISAAKSDTDKAIKLIKALDEKIADPETDSKEIDQLKTLRESKILKQLNVVQEQRERIQKFKEIEIHLQNVLKVETTEDQKLESTKRNDEFNGILVNIPEFIKKYVEEEKIFPNLRKEGNEALKRLITKMFDESNTEDVINEILEDTKLSYENGGKYRNLILRQELPIYDRFEALFKLRDIAKIDKEARKVRSKEIGSSGENLATFQRRLALEAEQNKEASKERRRIQRENEAEKKQNKEWTQQNREEKERAKSRKEKEREQAKIEREKEQRAAEIKEALKQEFLKFQAFVPDYEDLVERTVAGNKQNEANNIEQKKARELKQQEAHERDQADKEMQDKPVDLNEYNLTFRSIKYTLWEKVLRKEGIKHKIRRGGDHHVLTKKIDGVVKQMRMPALPGTTINFEYINTMNMTFGISRRTLTGLLNVQISEINKPLLTPVEEQASASAPHSNPQKTDKETKTQQQKTDKEDTDQASGGKPKEQSSVNKNSSAVIYQVGTDNIITEATQYLSNRLKLKHGEENVVVVTKNKEGLLKIQGDTNKLKPGYKVKITGHVKGIGDKATMEGNTSEQLSEDLVTILPEGNSPLKVSVVGCGSGKCDKNNNSFASNLQKNLQKKDVITTVKGYSKDISMSVKGKVLQGEQASADKRMMEEGDIGDTEQASDEERKRLDKKKQQEETTTKEQEKFDKELIDIALKLQKLEERREATEILYKELHQKLQKAEGELLQADLDEIAALGISSEHRKKTAEVIRISKAIKELLVESEAVSSKRKEIGIETKDTEFLFLDKYIEKLERVQSLIINAEEETINIQGKLEKVNNAIKESKESPVESGEENPQKEKLQTTLDQLTAEKNAIEQEIHALSIERLAVEMTMNQDQQVRTEAIVSMSEEEVKRINSRLKVLETKLKATHNLKQGYVSRISAVNKAITKLRSQSLQGKGKSRYARAQLERNNKDLDLAKSQAKKIDKIFDSLLDDKESLTEELEVTIGFIDQEGSDKELEKFKQEALKLEKDFQEIRGNKAQDTEDTLSKKAQKAIITQGAIAGMNNLTQSIASAKVSREKILKFIAVSDEKIKSLEEGPKLEETKKTRKMMIVRQLNADQEQRERIKELRNIREYLENHTTTKLSDNEALNKDFDQILQDSADFTKTYIKSKEIVPNLRDKGTEALGRLVAEDFETNTIEKINILFDQALLNATAQDWYKKMLLNKTLPIYKRLEIFSDLEEEAAKASLNREKRAKRRNGIGLTINELRVKKEQEEVLKQQERETRRIVKDAKEQKQEEARNRIVEENKKIRDERIAAKNAALFELRAKEDANAKLRQEKEQAYKEEQKERKRVQLEISKKLNEAEKERQNQPVDLSKYNLTYRQVKYGNWRRALNQEVIEIRYARGSHHSVRKEVEGKLVVITLDLKAGNEIKASAIENMNLKFQLNRGTLEALGVIINEIRTPNNEDTDQASGGKPKEQSPVNKNSSAVIYQVGTDNIITEATQYLSNRLKLKHGEENVVVVTKNKEGLLKIQGDTNKLKPGYKVKITGHVKGIGDKATMEGNTSEQLSEDLVTILPEGNSPLKVSVVGCGSGKCDKNNNSFASNLQKNLQKKDVITTVKGYSKDISMSVKGKVLQGEQASADKRMMEEGDTGDTAEQEKAELEVEGIRLKKEQEKAELEAEGIRLKNEEEKIRNEQVEDRKALRLLEAELEKTRSKRLEDHRLLYKSIETLSKIDEDMLDTDINIKMLDAAKEFEASGKSRNYFAQQDILRQKTAQKIAVQRETEIVNTEKVITLDQQLSDKFNELMIKRVQLRGAIHKEAENTQKKLEKVREDIKKEEKQTQGLSAESDKTNKEKLKETLHALEKEMEAIEQKRQALMKENLLIQMMDAQRTHVNDELIKILFEETKKYREEEVKKWTDKKNALSKVYLRAPTKGRSNKVKKLERDILHEENMLRRLKGRSQRMLNNLKDMLKKEQRKLASKEDMELGIKFISDLIDTATRGVRKLAIEEIEEKTNQIKNKESVLTKQNKKMDDLEKDFQSITANKEAQNTDHDNNTLREVAQQAIMRQEENEAIDELLEDISTAEKNKAIALKTIKKYDEEIAKSNTEEASNILKQERERPVILQLNADQEQYERIQTIKELKESLKEPLTVEGFSFPERKSKPEEEKRLEAIEKANSEFAQHYIKKEGILPDLSAQDMQLDALKRLAITEFEEKYTEAAVDKILEEIWISSASKELYKDQILNTDSDISNRLDVISWVKKLLERTVAFRQERAEERGVGPRDLERKKILKERILQDKIEREEHNKAAAARQQMRQAFKEEKKRLAQEGKKIAQDEERLAKEERLAQEKEALAQKEEVLAQEEILEQEEERTARVKEALAQKEEASVQERERLAQEERILKVKQLETTEEQEERARATREDVGATLMEQYKIKDQEYIKKRNEGWIEKQQQAQENILAEEEELNQPVDFEKYKLEYNNIKVKTFKQAMVRAKIPMSYGGKHAVYYRIVDGKKSSYTMSLHSGTLIAAVYIKILQDELKLNMRTMKSLGVVFRPLTSGSAKKQASASSDLQKTHRKTKIQQKTNDKDGDQASGGKPKEQPPTKQDDSVNPAIKHNSSLIVQIANDQTANDMQKKITAKQNKQYTTDKVVVVKKNKGKLAITQGQARNLTGNLEVQVIGRGEQVDGINKLEGLDSGEVVEIIQRFIPQTAKLITVFLMSCYSDSCFNGQLSLVQEVKARFEHFVDVVGYKGRVNVDNDGNPEIVTDDRPGMAPSDINSLKQKADELDQQLEKLTDKMEEIITAQNQALDNIEPQTQAANATNAEVIKIKKEVEQAQDNLIQAQQTVVTLEKKIQANNQAIKQETQAEETAKQVIQKEQEKQAKTSNEIKQKQAENKAAIKEKNDTEKSLKKLQNTQRSHKPAKKATKEEDQIAKNILVAKINEARRLDSEKKRIVKDTTDALTTENQQLQEIEKTIETANKALIQAQQNRQQQTTSRQQTQQEQSSASQLLEEATQTVTQLKTQEATATAENEIAQDTLRTAQKEQGIEDREEIRNTRQQLEEASNNMSEIGAQIRQHEHNAVYEEKAKEAEADNIVNYEEDTLQQNFLKLNKNIKAAMGKHEILQSKVSDLRHKKQNKLQNKKEEEIHQTKEIEGVGALTSTRSESNKETKIKQVKTPLKNTGDDKKDINTIDRPSDQVPQQNNSRLQDNIDTSNKGNKPKATSQRGPPTDTESLQSKDISIKSDEEKTEESLKTPASSQQKMTTEQEPSSSPIHASKQSQKLPTTTSQQTKAKSINKSEEQSKTLEKKDPLSLLKSEESNKKETTNRGASSEDTKSQQQAGTLEALQNKSSSKPNNQTLNKKDGSVAVYKVGTNTPIKPESHVIIQKTDDSITDNASKNLVNKLNKQHGAENVVVIKETKNKKHLKIQGNIENIKGNYQVQIIGHGTEEDGVRKLNKKTGKTIAEKLKQLTSTIHDTQAQLTKVLILSCDGDTCGTKGTSLVQDISQVLNNVKVEGYNSRVNVRTDGSIKENVPEGEDALGGFSSKQKKSENKSNQEAVYDNKINAKTDDSTKENAPKEEGTLSNPNSKQEKNESNQEKTTDIEPQQQSSTSGIPQRLRKKVKTISWDQGVSELRSGMRNGWLKDLWIGETHDNASGKKLFIDVFIDVIEIFNTILEDVSSRPKHGKVYGFTDNVEELRGFFSTMFPNLDKKNIDELAEVSSSMYKLINSKGTFLIARDAWNDHVQERKEMQLDGGGETIILVGAKHVLSHKVDKLYPTFNANAYPAYQYFNADKSIALVPEQSIQYDRAFDRGNKDAAPEYAVWVKSKDKSMKNPALFVGQKTAMEKLFGDKISLLPKSLLDLDPPTKYESHIVIQESDDKIADIIREKQVEKLHKKHNKEAVLVIKKIQNGDPVTLQGSIQNVKGEYKVQIIGHGYKDEHGIEKLAGKDGKQIAQGLKALEALILDNPYAKLANVLLLNCCGTTSGTWGANLAEDFKKALNNESVKIKSYNNIDSERQEKTVLNEELSQDNKAPIDTKPQQQPDTYKNTSSTKQNTQDLTPPHNLTHPKSKYDSSLIIQMANDQTANDIQKKITTKQIQQHATEKVVVIKKNNGKLEVIQGQVSDLTGNLKVQVIGHGKQVEGVNTLEGRDSKGVVGIIKKFLPQTVESAKLFLLSCYSGRCLNGQLSLAQEVQTLFGKLFDVVGYEGRVNVDKSGNPKIVGDDEPGMAPENNTDVLEQAFKDSKALLDDQVDELTKLKEKEQQALANIEPETLAEKVTRDEVLQITKELEPVQEELRQAQEKEEAANKKIQNNHKEYQELKQTANDLTQTIQAAEEEKAQVAEEVKQKQGANETAKNAKDKSDKEASRLNRLHRTKINKKTTKKASTGASADELEVLSSKLKAARDVVKIDRQNAAGTEKEFNEANEKLQKITATVDNENKNLDQVNKKIQQKQVEKQQAEHEQESAYQVVLDKTQGVKDLEEKHSVLTKKYEIRQQALEEARAIQGVRSIKDKIRELREGMEKTSDELFRLNQKMDKAEQLIIHKQKEEKAKLDDIVDYENDTFQGRSVVKSDAVIRFLSRYNIKIAFSGSHAKAVLTDPDTQEKIVFSAGPLIGKAHINVLLADLINIAKHLKLSKSILREQFNIIVKSNKTIPTASLEESPTSNKEIVLVQMGSNEEVVSTRKRTVEQIKQDSNAPSKIYVVKEDDEGMQHSVEGNIKELTGEYEVNIIGRSTIKNGARVIEGRNAKKLTDILTKIAPIEQGAGSVDTPILKKIKITHCKGSDCNAINNLASSLRKKTGGDIPVEDSLEHRYNKNLAQFEARQKKESENQKQQQKEDKEHEERANEWGNSFEWKTNDRQQSEGFILEKQRLKQSSERDQERKAHKHKEELGRTANAEHTDIVVANVIQELLNKKEEEKKRKRAESQVTKQKAVEFIMKDIETLVDLPDDLSNRLKKHLMRDEAKILNIEPSESKPKQTRSYKTKEGAKQIDINKEIEDLELKIVQSLDIDEKTIHNMKVIATSAEFIDTREQLVIGKWLTHKKAQAEALELADQLHEIDPTKGSAEDILTNLATIKFTESILKMRELYDHGVDVMEINDNFIRSSETNIIMILTDMNILEKVMEAKSLASIAEIQRILMPQEDFDSIKAQQEKFKMMQETVKKVKGGFYQNIFRLEEIIEFITKMKVSLKVINDIKELRDKIAVRMEMLSPASPTLDKMQSILETNVEKIQSDASTLVRSDIEKGITPKQENPKTPSIKDNEKILSWISMLKLLASDMEELHNSFKSRNSIIYQVPSLSSWRDDITNDYNRFSKRHLGYARQLDQDASVFNEILDEDKRKQEISHMYGGFRKQTQGLKKIWNEMREKIGIYEAMLKKQDKVVRNRGAKRK</sequence>
<gene>
    <name evidence="1" type="ORF">AZO1586R_898</name>
</gene>
<evidence type="ECO:0000313" key="2">
    <source>
        <dbReference type="Proteomes" id="UP000635628"/>
    </source>
</evidence>
<keyword evidence="2" id="KW-1185">Reference proteome</keyword>
<protein>
    <submittedName>
        <fullName evidence="1">Uncharacterized protein</fullName>
    </submittedName>
</protein>
<name>A0ACA8ZW05_9GAMM</name>
<dbReference type="EMBL" id="CAESAP020000151">
    <property type="protein sequence ID" value="CAB5499220.1"/>
    <property type="molecule type" value="Genomic_DNA"/>
</dbReference>
<accession>A0ACA8ZW05</accession>